<organism evidence="1 2">
    <name type="scientific">Allotamlana fucoidanivorans</name>
    <dbReference type="NCBI Taxonomy" id="2583814"/>
    <lineage>
        <taxon>Bacteria</taxon>
        <taxon>Pseudomonadati</taxon>
        <taxon>Bacteroidota</taxon>
        <taxon>Flavobacteriia</taxon>
        <taxon>Flavobacteriales</taxon>
        <taxon>Flavobacteriaceae</taxon>
        <taxon>Allotamlana</taxon>
    </lineage>
</organism>
<protein>
    <submittedName>
        <fullName evidence="1">Adenylosuccinate lyase</fullName>
    </submittedName>
</protein>
<keyword evidence="2" id="KW-1185">Reference proteome</keyword>
<accession>A0A5C4SKA1</accession>
<comment type="caution">
    <text evidence="1">The sequence shown here is derived from an EMBL/GenBank/DDBJ whole genome shotgun (WGS) entry which is preliminary data.</text>
</comment>
<name>A0A5C4SKA1_9FLAO</name>
<dbReference type="EMBL" id="VDCS01000010">
    <property type="protein sequence ID" value="TNJ43451.1"/>
    <property type="molecule type" value="Genomic_DNA"/>
</dbReference>
<evidence type="ECO:0000313" key="1">
    <source>
        <dbReference type="EMBL" id="TNJ43451.1"/>
    </source>
</evidence>
<dbReference type="InterPro" id="IPR016024">
    <property type="entry name" value="ARM-type_fold"/>
</dbReference>
<dbReference type="AlphaFoldDB" id="A0A5C4SKA1"/>
<proteinExistence type="predicted"/>
<evidence type="ECO:0000313" key="2">
    <source>
        <dbReference type="Proteomes" id="UP000308713"/>
    </source>
</evidence>
<dbReference type="OrthoDB" id="979487at2"/>
<dbReference type="SUPFAM" id="SSF48371">
    <property type="entry name" value="ARM repeat"/>
    <property type="match status" value="1"/>
</dbReference>
<keyword evidence="1" id="KW-0456">Lyase</keyword>
<sequence length="196" mass="23255">MTTKELYSELNYVNHSREKRHYYANLLLNRSDLIPTLLDILFSINDKTSTKAAWVFEFMCSLDIHCIMPYLDRFTANIKHVHFDSSVRPLAKICETLIEAYYNKKDPKIKQHLTETHKKRITAICFDFMINDEKVAVKAYSMTTLFFLGTEYEWIHPELELILKRDYTNQSAAFKARARHVMQRITKTRHSNKNLK</sequence>
<gene>
    <name evidence="1" type="ORF">FGF67_11060</name>
</gene>
<dbReference type="Proteomes" id="UP000308713">
    <property type="component" value="Unassembled WGS sequence"/>
</dbReference>
<dbReference type="RefSeq" id="WP_139697732.1">
    <property type="nucleotide sequence ID" value="NZ_CP074074.1"/>
</dbReference>
<dbReference type="GO" id="GO:0016829">
    <property type="term" value="F:lyase activity"/>
    <property type="evidence" value="ECO:0007669"/>
    <property type="project" value="UniProtKB-KW"/>
</dbReference>
<reference evidence="1 2" key="1">
    <citation type="submission" date="2019-05" db="EMBL/GenBank/DDBJ databases">
        <title>Tamlana fucoidanivorans sp. nov., isolated from the surface of algae collected from Fujian province in China.</title>
        <authorList>
            <person name="Li J."/>
        </authorList>
    </citation>
    <scope>NUCLEOTIDE SEQUENCE [LARGE SCALE GENOMIC DNA]</scope>
    <source>
        <strain evidence="1 2">CW2-9</strain>
    </source>
</reference>